<protein>
    <submittedName>
        <fullName evidence="7">OmpA family protein</fullName>
    </submittedName>
</protein>
<dbReference type="PANTHER" id="PTHR30329:SF21">
    <property type="entry name" value="LIPOPROTEIN YIAD-RELATED"/>
    <property type="match status" value="1"/>
</dbReference>
<dbReference type="Proteomes" id="UP000186221">
    <property type="component" value="Unassembled WGS sequence"/>
</dbReference>
<reference evidence="8" key="1">
    <citation type="submission" date="2017-01" db="EMBL/GenBank/DDBJ databases">
        <authorList>
            <person name="Varghese N."/>
            <person name="Submissions S."/>
        </authorList>
    </citation>
    <scope>NUCLEOTIDE SEQUENCE [LARGE SCALE GENOMIC DNA]</scope>
    <source>
        <strain evidence="8">DSM 19945</strain>
    </source>
</reference>
<dbReference type="PRINTS" id="PR01021">
    <property type="entry name" value="OMPADOMAIN"/>
</dbReference>
<dbReference type="InterPro" id="IPR050330">
    <property type="entry name" value="Bact_OuterMem_StrucFunc"/>
</dbReference>
<evidence type="ECO:0000256" key="5">
    <source>
        <dbReference type="SAM" id="MobiDB-lite"/>
    </source>
</evidence>
<keyword evidence="3" id="KW-0998">Cell outer membrane</keyword>
<dbReference type="InterPro" id="IPR006665">
    <property type="entry name" value="OmpA-like"/>
</dbReference>
<dbReference type="CDD" id="cd07185">
    <property type="entry name" value="OmpA_C-like"/>
    <property type="match status" value="1"/>
</dbReference>
<dbReference type="Pfam" id="PF00691">
    <property type="entry name" value="OmpA"/>
    <property type="match status" value="1"/>
</dbReference>
<dbReference type="EMBL" id="FTOG01000003">
    <property type="protein sequence ID" value="SIS67336.1"/>
    <property type="molecule type" value="Genomic_DNA"/>
</dbReference>
<evidence type="ECO:0000313" key="8">
    <source>
        <dbReference type="Proteomes" id="UP000186221"/>
    </source>
</evidence>
<feature type="domain" description="OmpA-like" evidence="6">
    <location>
        <begin position="262"/>
        <end position="380"/>
    </location>
</feature>
<dbReference type="Gene3D" id="3.30.1330.60">
    <property type="entry name" value="OmpA-like domain"/>
    <property type="match status" value="1"/>
</dbReference>
<gene>
    <name evidence="7" type="ORF">SAMN05421580_103156</name>
</gene>
<dbReference type="STRING" id="453582.SAMN05421580_103156"/>
<evidence type="ECO:0000313" key="7">
    <source>
        <dbReference type="EMBL" id="SIS67336.1"/>
    </source>
</evidence>
<keyword evidence="8" id="KW-1185">Reference proteome</keyword>
<dbReference type="RefSeq" id="WP_076484164.1">
    <property type="nucleotide sequence ID" value="NZ_FTOG01000003.1"/>
</dbReference>
<feature type="region of interest" description="Disordered" evidence="5">
    <location>
        <begin position="98"/>
        <end position="132"/>
    </location>
</feature>
<dbReference type="PANTHER" id="PTHR30329">
    <property type="entry name" value="STATOR ELEMENT OF FLAGELLAR MOTOR COMPLEX"/>
    <property type="match status" value="1"/>
</dbReference>
<proteinExistence type="predicted"/>
<accession>A0A1N7L0P8</accession>
<dbReference type="PROSITE" id="PS51123">
    <property type="entry name" value="OMPA_2"/>
    <property type="match status" value="1"/>
</dbReference>
<sequence length="582" mass="61744">MPDIEDMTPGEVLADASVAEFIKALGLSIAEAQKALDENSVDQMGEFLAPRDNLGGKSLYEMGLMPAFYHYQYADIACSLQLSLRVAKDLSLGVHLDGSYSSTSTENEESNESSSSTESGSSTATRTRSAQISISNTSTGALTVGGENYQLAGTTARERVEALSDTLRGRSGISRAIPQSECTPIDPVPTTTAPADKVICTANDVAFVGAGFDRGLIRIRANPDADETYVLNNATSVTVSRSNSLANYAAKVRDAIQGAGFNTRLIAPGMPMHSVYFDVDKEFIRPAHDSSLLNFAGYMRARNRPVKVRGYASRTGSDPYNQRLSERRAEAVRARLVANGAPAGNITVEALGESEWRAMNVPDETEMQAHRVVHLIVDGPDYYIWVDGDASHQMSNVSPDQRAGDQGNGNGFVYLYEAVGLSDVAGKKVTIKSVDFTLRGAAIGGAAAESAEAFALNLANDVNAHASVRVQASASGNVTHLCNEGDSFTLVLITSSSSNIALSGSEGITVTQEFSRSSSASMVQQNTGNRTIAVGASLDVRYGKQFETNITGNSTISARLVSIPAPPQFLETVKEFLAQSGG</sequence>
<name>A0A1N7L0P8_9RHOB</name>
<dbReference type="SUPFAM" id="SSF103088">
    <property type="entry name" value="OmpA-like"/>
    <property type="match status" value="1"/>
</dbReference>
<evidence type="ECO:0000256" key="4">
    <source>
        <dbReference type="PROSITE-ProRule" id="PRU00473"/>
    </source>
</evidence>
<keyword evidence="2 4" id="KW-0472">Membrane</keyword>
<evidence type="ECO:0000256" key="3">
    <source>
        <dbReference type="ARBA" id="ARBA00023237"/>
    </source>
</evidence>
<evidence type="ECO:0000259" key="6">
    <source>
        <dbReference type="PROSITE" id="PS51123"/>
    </source>
</evidence>
<evidence type="ECO:0000256" key="2">
    <source>
        <dbReference type="ARBA" id="ARBA00023136"/>
    </source>
</evidence>
<evidence type="ECO:0000256" key="1">
    <source>
        <dbReference type="ARBA" id="ARBA00004442"/>
    </source>
</evidence>
<dbReference type="InterPro" id="IPR036737">
    <property type="entry name" value="OmpA-like_sf"/>
</dbReference>
<dbReference type="InterPro" id="IPR006664">
    <property type="entry name" value="OMP_bac"/>
</dbReference>
<feature type="compositionally biased region" description="Low complexity" evidence="5">
    <location>
        <begin position="112"/>
        <end position="130"/>
    </location>
</feature>
<organism evidence="7 8">
    <name type="scientific">Rhodobacter aestuarii</name>
    <dbReference type="NCBI Taxonomy" id="453582"/>
    <lineage>
        <taxon>Bacteria</taxon>
        <taxon>Pseudomonadati</taxon>
        <taxon>Pseudomonadota</taxon>
        <taxon>Alphaproteobacteria</taxon>
        <taxon>Rhodobacterales</taxon>
        <taxon>Rhodobacter group</taxon>
        <taxon>Rhodobacter</taxon>
    </lineage>
</organism>
<dbReference type="GO" id="GO:0009279">
    <property type="term" value="C:cell outer membrane"/>
    <property type="evidence" value="ECO:0007669"/>
    <property type="project" value="UniProtKB-SubCell"/>
</dbReference>
<comment type="subcellular location">
    <subcellularLocation>
        <location evidence="1">Cell outer membrane</location>
    </subcellularLocation>
</comment>
<dbReference type="AlphaFoldDB" id="A0A1N7L0P8"/>